<feature type="region of interest" description="Disordered" evidence="5">
    <location>
        <begin position="1"/>
        <end position="38"/>
    </location>
</feature>
<dbReference type="Gene3D" id="2.40.50.140">
    <property type="entry name" value="Nucleic acid-binding proteins"/>
    <property type="match status" value="1"/>
</dbReference>
<keyword evidence="8" id="KW-1185">Reference proteome</keyword>
<dbReference type="Gene3D" id="3.30.1490.70">
    <property type="match status" value="1"/>
</dbReference>
<comment type="catalytic activity">
    <reaction evidence="4">
        <text>ATP + (deoxyribonucleotide)n-3'-hydroxyl + 5'-phospho-(deoxyribonucleotide)m = (deoxyribonucleotide)n+m + AMP + diphosphate.</text>
        <dbReference type="EC" id="6.5.1.1"/>
    </reaction>
</comment>
<evidence type="ECO:0000256" key="3">
    <source>
        <dbReference type="ARBA" id="ARBA00022598"/>
    </source>
</evidence>
<comment type="caution">
    <text evidence="7">The sequence shown here is derived from an EMBL/GenBank/DDBJ whole genome shotgun (WGS) entry which is preliminary data.</text>
</comment>
<dbReference type="InterPro" id="IPR050191">
    <property type="entry name" value="ATP-dep_DNA_ligase"/>
</dbReference>
<dbReference type="InterPro" id="IPR016059">
    <property type="entry name" value="DNA_ligase_ATP-dep_CS"/>
</dbReference>
<dbReference type="Gene3D" id="3.30.470.30">
    <property type="entry name" value="DNA ligase/mRNA capping enzyme"/>
    <property type="match status" value="1"/>
</dbReference>
<dbReference type="PANTHER" id="PTHR45674">
    <property type="entry name" value="DNA LIGASE 1/3 FAMILY MEMBER"/>
    <property type="match status" value="1"/>
</dbReference>
<evidence type="ECO:0000313" key="7">
    <source>
        <dbReference type="EMBL" id="TKA09611.1"/>
    </source>
</evidence>
<proteinExistence type="inferred from homology"/>
<accession>A0A4U0SN31</accession>
<dbReference type="PROSITE" id="PS00697">
    <property type="entry name" value="DNA_LIGASE_A1"/>
    <property type="match status" value="1"/>
</dbReference>
<dbReference type="Pfam" id="PF04679">
    <property type="entry name" value="DNA_ligase_A_C"/>
    <property type="match status" value="1"/>
</dbReference>
<evidence type="ECO:0000256" key="4">
    <source>
        <dbReference type="ARBA" id="ARBA00034003"/>
    </source>
</evidence>
<dbReference type="GO" id="GO:0003910">
    <property type="term" value="F:DNA ligase (ATP) activity"/>
    <property type="evidence" value="ECO:0007669"/>
    <property type="project" value="UniProtKB-EC"/>
</dbReference>
<dbReference type="PROSITE" id="PS50160">
    <property type="entry name" value="DNA_LIGASE_A3"/>
    <property type="match status" value="1"/>
</dbReference>
<organism evidence="7 8">
    <name type="scientific">Actinacidiphila oryziradicis</name>
    <dbReference type="NCBI Taxonomy" id="2571141"/>
    <lineage>
        <taxon>Bacteria</taxon>
        <taxon>Bacillati</taxon>
        <taxon>Actinomycetota</taxon>
        <taxon>Actinomycetes</taxon>
        <taxon>Kitasatosporales</taxon>
        <taxon>Streptomycetaceae</taxon>
        <taxon>Actinacidiphila</taxon>
    </lineage>
</organism>
<dbReference type="InterPro" id="IPR012309">
    <property type="entry name" value="DNA_ligase_ATP-dep_C"/>
</dbReference>
<dbReference type="Proteomes" id="UP000305778">
    <property type="component" value="Unassembled WGS sequence"/>
</dbReference>
<dbReference type="NCBIfam" id="TIGR02779">
    <property type="entry name" value="NHEJ_ligase_lig"/>
    <property type="match status" value="1"/>
</dbReference>
<dbReference type="OrthoDB" id="3733803at2"/>
<evidence type="ECO:0000256" key="1">
    <source>
        <dbReference type="ARBA" id="ARBA00007572"/>
    </source>
</evidence>
<evidence type="ECO:0000256" key="2">
    <source>
        <dbReference type="ARBA" id="ARBA00012727"/>
    </source>
</evidence>
<dbReference type="EMBL" id="SUMC01000020">
    <property type="protein sequence ID" value="TKA09611.1"/>
    <property type="molecule type" value="Genomic_DNA"/>
</dbReference>
<feature type="compositionally biased region" description="Basic and acidic residues" evidence="5">
    <location>
        <begin position="329"/>
        <end position="351"/>
    </location>
</feature>
<feature type="domain" description="ATP-dependent DNA ligase family profile" evidence="6">
    <location>
        <begin position="134"/>
        <end position="266"/>
    </location>
</feature>
<keyword evidence="3 7" id="KW-0436">Ligase</keyword>
<protein>
    <recommendedName>
        <fullName evidence="2">DNA ligase (ATP)</fullName>
        <ecNumber evidence="2">6.5.1.1</ecNumber>
    </recommendedName>
</protein>
<dbReference type="InterPro" id="IPR014146">
    <property type="entry name" value="LigD_ligase_dom"/>
</dbReference>
<dbReference type="GO" id="GO:0005524">
    <property type="term" value="F:ATP binding"/>
    <property type="evidence" value="ECO:0007669"/>
    <property type="project" value="InterPro"/>
</dbReference>
<feature type="compositionally biased region" description="Low complexity" evidence="5">
    <location>
        <begin position="18"/>
        <end position="28"/>
    </location>
</feature>
<evidence type="ECO:0000313" key="8">
    <source>
        <dbReference type="Proteomes" id="UP000305778"/>
    </source>
</evidence>
<dbReference type="EC" id="6.5.1.1" evidence="2"/>
<reference evidence="7 8" key="1">
    <citation type="submission" date="2019-04" db="EMBL/GenBank/DDBJ databases">
        <title>Streptomyces oryziradicis sp. nov., a novel actinomycete isolated from rhizosphere soil of rice (Oryza sativa L.).</title>
        <authorList>
            <person name="Li C."/>
        </authorList>
    </citation>
    <scope>NUCLEOTIDE SEQUENCE [LARGE SCALE GENOMIC DNA]</scope>
    <source>
        <strain evidence="7 8">NEAU-C40</strain>
    </source>
</reference>
<feature type="region of interest" description="Disordered" evidence="5">
    <location>
        <begin position="327"/>
        <end position="351"/>
    </location>
</feature>
<dbReference type="InterPro" id="IPR012310">
    <property type="entry name" value="DNA_ligase_ATP-dep_cent"/>
</dbReference>
<dbReference type="GO" id="GO:0006281">
    <property type="term" value="P:DNA repair"/>
    <property type="evidence" value="ECO:0007669"/>
    <property type="project" value="InterPro"/>
</dbReference>
<dbReference type="SUPFAM" id="SSF56091">
    <property type="entry name" value="DNA ligase/mRNA capping enzyme, catalytic domain"/>
    <property type="match status" value="1"/>
</dbReference>
<dbReference type="SUPFAM" id="SSF50249">
    <property type="entry name" value="Nucleic acid-binding proteins"/>
    <property type="match status" value="1"/>
</dbReference>
<dbReference type="AlphaFoldDB" id="A0A4U0SN31"/>
<evidence type="ECO:0000259" key="6">
    <source>
        <dbReference type="PROSITE" id="PS50160"/>
    </source>
</evidence>
<dbReference type="Pfam" id="PF01068">
    <property type="entry name" value="DNA_ligase_A_M"/>
    <property type="match status" value="1"/>
</dbReference>
<dbReference type="CDD" id="cd07906">
    <property type="entry name" value="Adenylation_DNA_ligase_LigD_LigC"/>
    <property type="match status" value="1"/>
</dbReference>
<dbReference type="GO" id="GO:0006310">
    <property type="term" value="P:DNA recombination"/>
    <property type="evidence" value="ECO:0007669"/>
    <property type="project" value="InterPro"/>
</dbReference>
<name>A0A4U0SN31_9ACTN</name>
<dbReference type="InterPro" id="IPR012340">
    <property type="entry name" value="NA-bd_OB-fold"/>
</dbReference>
<dbReference type="PANTHER" id="PTHR45674:SF4">
    <property type="entry name" value="DNA LIGASE 1"/>
    <property type="match status" value="1"/>
</dbReference>
<comment type="similarity">
    <text evidence="1">Belongs to the ATP-dependent DNA ligase family.</text>
</comment>
<dbReference type="CDD" id="cd07971">
    <property type="entry name" value="OBF_DNA_ligase_LigD"/>
    <property type="match status" value="1"/>
</dbReference>
<evidence type="ECO:0000256" key="5">
    <source>
        <dbReference type="SAM" id="MobiDB-lite"/>
    </source>
</evidence>
<sequence>MRQRSAALRRPPSGPAEGGAAPESGGAPPTTPVPDSVRPMLATLSDRRSFDDGWIFERKLDGIRAVAFRDGDEVRLTSRTGQRLERTYPEIVAALRAQPMDRFVVDGEIVAMDRGRTSFALLQRRMGLTRETDVRATRIKVTYYLFDLLHLDGHDTTVLPLRDRKQLLRRALEFTGPLRYTPHRNQDGQELLDEACRHGWEGLIAKRADSRYVQRRSTQWVKLKCEATQEMVIGGFTEPSGSRVGFGALLVGTYDHGRLRYAGKVGTGFDTATLRRLRQRLDALEQPDPPFDEPVRERAAHWVRPELVAQVGFSEWTRDGKLRHPRFLGLRDDKRPTEVVRERPAPAKESP</sequence>
<gene>
    <name evidence="7" type="ORF">FCI23_21000</name>
</gene>